<dbReference type="InterPro" id="IPR058163">
    <property type="entry name" value="LysR-type_TF_proteobact-type"/>
</dbReference>
<evidence type="ECO:0000259" key="5">
    <source>
        <dbReference type="PROSITE" id="PS50931"/>
    </source>
</evidence>
<accession>A0A0F9WST6</accession>
<dbReference type="AlphaFoldDB" id="A0A0F9WST6"/>
<dbReference type="SUPFAM" id="SSF46785">
    <property type="entry name" value="Winged helix' DNA-binding domain"/>
    <property type="match status" value="1"/>
</dbReference>
<dbReference type="GO" id="GO:0003700">
    <property type="term" value="F:DNA-binding transcription factor activity"/>
    <property type="evidence" value="ECO:0007669"/>
    <property type="project" value="InterPro"/>
</dbReference>
<dbReference type="GO" id="GO:0043565">
    <property type="term" value="F:sequence-specific DNA binding"/>
    <property type="evidence" value="ECO:0007669"/>
    <property type="project" value="TreeGrafter"/>
</dbReference>
<comment type="caution">
    <text evidence="6">The sequence shown here is derived from an EMBL/GenBank/DDBJ whole genome shotgun (WGS) entry which is preliminary data.</text>
</comment>
<evidence type="ECO:0000256" key="4">
    <source>
        <dbReference type="ARBA" id="ARBA00023163"/>
    </source>
</evidence>
<keyword evidence="2" id="KW-0805">Transcription regulation</keyword>
<dbReference type="InterPro" id="IPR036388">
    <property type="entry name" value="WH-like_DNA-bd_sf"/>
</dbReference>
<reference evidence="6" key="1">
    <citation type="journal article" date="2015" name="Nature">
        <title>Complex archaea that bridge the gap between prokaryotes and eukaryotes.</title>
        <authorList>
            <person name="Spang A."/>
            <person name="Saw J.H."/>
            <person name="Jorgensen S.L."/>
            <person name="Zaremba-Niedzwiedzka K."/>
            <person name="Martijn J."/>
            <person name="Lind A.E."/>
            <person name="van Eijk R."/>
            <person name="Schleper C."/>
            <person name="Guy L."/>
            <person name="Ettema T.J."/>
        </authorList>
    </citation>
    <scope>NUCLEOTIDE SEQUENCE</scope>
</reference>
<feature type="domain" description="HTH lysR-type" evidence="5">
    <location>
        <begin position="1"/>
        <end position="59"/>
    </location>
</feature>
<evidence type="ECO:0000256" key="2">
    <source>
        <dbReference type="ARBA" id="ARBA00023015"/>
    </source>
</evidence>
<proteinExistence type="inferred from homology"/>
<organism evidence="6">
    <name type="scientific">marine sediment metagenome</name>
    <dbReference type="NCBI Taxonomy" id="412755"/>
    <lineage>
        <taxon>unclassified sequences</taxon>
        <taxon>metagenomes</taxon>
        <taxon>ecological metagenomes</taxon>
    </lineage>
</organism>
<dbReference type="EMBL" id="LAZR01000209">
    <property type="protein sequence ID" value="KKN81873.1"/>
    <property type="molecule type" value="Genomic_DNA"/>
</dbReference>
<evidence type="ECO:0000313" key="6">
    <source>
        <dbReference type="EMBL" id="KKN81873.1"/>
    </source>
</evidence>
<name>A0A0F9WST6_9ZZZZ</name>
<dbReference type="GO" id="GO:0006351">
    <property type="term" value="P:DNA-templated transcription"/>
    <property type="evidence" value="ECO:0007669"/>
    <property type="project" value="TreeGrafter"/>
</dbReference>
<dbReference type="InterPro" id="IPR036390">
    <property type="entry name" value="WH_DNA-bd_sf"/>
</dbReference>
<dbReference type="Gene3D" id="1.10.10.10">
    <property type="entry name" value="Winged helix-like DNA-binding domain superfamily/Winged helix DNA-binding domain"/>
    <property type="match status" value="1"/>
</dbReference>
<dbReference type="InterPro" id="IPR005119">
    <property type="entry name" value="LysR_subst-bd"/>
</dbReference>
<keyword evidence="4" id="KW-0804">Transcription</keyword>
<dbReference type="SUPFAM" id="SSF53850">
    <property type="entry name" value="Periplasmic binding protein-like II"/>
    <property type="match status" value="1"/>
</dbReference>
<dbReference type="Pfam" id="PF03466">
    <property type="entry name" value="LysR_substrate"/>
    <property type="match status" value="1"/>
</dbReference>
<dbReference type="Pfam" id="PF00126">
    <property type="entry name" value="HTH_1"/>
    <property type="match status" value="1"/>
</dbReference>
<dbReference type="PANTHER" id="PTHR30537">
    <property type="entry name" value="HTH-TYPE TRANSCRIPTIONAL REGULATOR"/>
    <property type="match status" value="1"/>
</dbReference>
<protein>
    <recommendedName>
        <fullName evidence="5">HTH lysR-type domain-containing protein</fullName>
    </recommendedName>
</protein>
<dbReference type="PANTHER" id="PTHR30537:SF31">
    <property type="entry name" value="TRANSCRIPTIONAL REGULATOR, LYSR FAMILY"/>
    <property type="match status" value="1"/>
</dbReference>
<dbReference type="Gene3D" id="3.40.190.290">
    <property type="match status" value="1"/>
</dbReference>
<comment type="similarity">
    <text evidence="1">Belongs to the LysR transcriptional regulatory family.</text>
</comment>
<evidence type="ECO:0000256" key="1">
    <source>
        <dbReference type="ARBA" id="ARBA00009437"/>
    </source>
</evidence>
<gene>
    <name evidence="6" type="ORF">LCGC14_0315460</name>
</gene>
<keyword evidence="3" id="KW-0238">DNA-binding</keyword>
<dbReference type="PROSITE" id="PS50931">
    <property type="entry name" value="HTH_LYSR"/>
    <property type="match status" value="1"/>
</dbReference>
<dbReference type="InterPro" id="IPR000847">
    <property type="entry name" value="LysR_HTH_N"/>
</dbReference>
<evidence type="ECO:0000256" key="3">
    <source>
        <dbReference type="ARBA" id="ARBA00023125"/>
    </source>
</evidence>
<sequence length="300" mass="33781">MQDLNDLICFARVVRFGGFAAAERATGERKSKLSKRVTRLEHYFGTRLIERSTRSFRVTDMGREVYRQCEAIVDRLEATEALAMTAKDEVRGTVRVSCSSGMMEYLGREALVDFMQRYPEVRLQLLLSSQRVDLINERIDVAFRVATRFDTDQSLAMRSLGVSARILVASPELLANHGGEPLQLDQLTQFPTLSVGEMLERDRWEFANDSGETRAHAHVPHFSCGDMQLLCESAVAGLGVVLLPEHVCGPEIKRGRLVHILPEWHAVEGNIHMVFTTPKGMLPPVRAFIDHCVGVFAQRR</sequence>